<dbReference type="PANTHER" id="PTHR37909">
    <property type="entry name" value="S-ADENOSYL-L-METHIONINE-DEPENDENT METHYLTRANSFERASES SUPERFAMILY PROTEIN"/>
    <property type="match status" value="1"/>
</dbReference>
<name>A0A6C0AIS3_9ZZZZ</name>
<dbReference type="SUPFAM" id="SSF53335">
    <property type="entry name" value="S-adenosyl-L-methionine-dependent methyltransferases"/>
    <property type="match status" value="1"/>
</dbReference>
<evidence type="ECO:0000313" key="2">
    <source>
        <dbReference type="EMBL" id="QHS79265.1"/>
    </source>
</evidence>
<protein>
    <recommendedName>
        <fullName evidence="3">Methyltransferase</fullName>
    </recommendedName>
</protein>
<dbReference type="Gene3D" id="3.40.50.150">
    <property type="entry name" value="Vaccinia Virus protein VP39"/>
    <property type="match status" value="1"/>
</dbReference>
<proteinExistence type="predicted"/>
<dbReference type="InterPro" id="IPR029063">
    <property type="entry name" value="SAM-dependent_MTases_sf"/>
</dbReference>
<dbReference type="AlphaFoldDB" id="A0A6C0AIS3"/>
<feature type="region of interest" description="Disordered" evidence="1">
    <location>
        <begin position="188"/>
        <end position="217"/>
    </location>
</feature>
<dbReference type="PANTHER" id="PTHR37909:SF1">
    <property type="entry name" value="S-ADENOSYL-L-METHIONINE-DEPENDENT METHYLTRANSFERASES SUPERFAMILY PROTEIN"/>
    <property type="match status" value="1"/>
</dbReference>
<reference evidence="2" key="1">
    <citation type="journal article" date="2020" name="Nature">
        <title>Giant virus diversity and host interactions through global metagenomics.</title>
        <authorList>
            <person name="Schulz F."/>
            <person name="Roux S."/>
            <person name="Paez-Espino D."/>
            <person name="Jungbluth S."/>
            <person name="Walsh D.A."/>
            <person name="Denef V.J."/>
            <person name="McMahon K.D."/>
            <person name="Konstantinidis K.T."/>
            <person name="Eloe-Fadrosh E.A."/>
            <person name="Kyrpides N.C."/>
            <person name="Woyke T."/>
        </authorList>
    </citation>
    <scope>NUCLEOTIDE SEQUENCE</scope>
    <source>
        <strain evidence="2">GVMAG-S-1035118-87</strain>
    </source>
</reference>
<organism evidence="2">
    <name type="scientific">viral metagenome</name>
    <dbReference type="NCBI Taxonomy" id="1070528"/>
    <lineage>
        <taxon>unclassified sequences</taxon>
        <taxon>metagenomes</taxon>
        <taxon>organismal metagenomes</taxon>
    </lineage>
</organism>
<evidence type="ECO:0000256" key="1">
    <source>
        <dbReference type="SAM" id="MobiDB-lite"/>
    </source>
</evidence>
<accession>A0A6C0AIS3</accession>
<dbReference type="Pfam" id="PF13578">
    <property type="entry name" value="Methyltransf_24"/>
    <property type="match status" value="1"/>
</dbReference>
<sequence>MIGWTQWDKHLSEFKGKPVHILEVGVYTGAAMEKFAECFLDLNPNAHYYGVDTWEGSPEYTDIDFKEIEKAAMDIKKKSPSKSRIHIMKKSSAVALPMLLSKGITFDIIFIDASHVAKDVLFDAVLCMNMLKENGVLIFDDYLWTKLKPAIFTPKPAIDSIMKIYEPEIEVLYSGYQVILKKVPPKSFPTKSVEKTRKKTRTKSTVPDKMQSDSMTI</sequence>
<evidence type="ECO:0008006" key="3">
    <source>
        <dbReference type="Google" id="ProtNLM"/>
    </source>
</evidence>
<dbReference type="EMBL" id="MN740627">
    <property type="protein sequence ID" value="QHS79265.1"/>
    <property type="molecule type" value="Genomic_DNA"/>
</dbReference>